<organism evidence="2 3">
    <name type="scientific">Photorhabdus heterorhabditis</name>
    <dbReference type="NCBI Taxonomy" id="880156"/>
    <lineage>
        <taxon>Bacteria</taxon>
        <taxon>Pseudomonadati</taxon>
        <taxon>Pseudomonadota</taxon>
        <taxon>Gammaproteobacteria</taxon>
        <taxon>Enterobacterales</taxon>
        <taxon>Morganellaceae</taxon>
        <taxon>Photorhabdus</taxon>
    </lineage>
</organism>
<keyword evidence="1" id="KW-0732">Signal</keyword>
<comment type="caution">
    <text evidence="2">The sequence shown here is derived from an EMBL/GenBank/DDBJ whole genome shotgun (WGS) entry which is preliminary data.</text>
</comment>
<dbReference type="EMBL" id="LJCS01000011">
    <property type="protein sequence ID" value="KOY62821.1"/>
    <property type="molecule type" value="Genomic_DNA"/>
</dbReference>
<evidence type="ECO:0000313" key="3">
    <source>
        <dbReference type="Proteomes" id="UP000037727"/>
    </source>
</evidence>
<dbReference type="Proteomes" id="UP000037727">
    <property type="component" value="Unassembled WGS sequence"/>
</dbReference>
<sequence>MRTANSRLKQALLATLLTFVSYPILATSEPQKMLVATEQREPTSDTVPNIIDLSFSWGDGKWLVNQARRPVIRTHLDKINYVNLINISRHAVLTIVIPKIDFKVIAKNKTLLDNPVEISSDEAGKSLLWLEPLSSLTISFSNNLAETPLQAVVALTKNEPDALAIFGPKSLDSFSFSIPETDKALRSTEQLGLNEKKPPVITKNIKTLKTDIQTARLSPSYTYHVISAGKVTHMEFSSEVYVTGRNTMVGGSGYWTREMVFYPGEKMEINVPHRMTLRMNDD</sequence>
<feature type="chain" id="PRO_5045836335" evidence="1">
    <location>
        <begin position="27"/>
        <end position="282"/>
    </location>
</feature>
<proteinExistence type="predicted"/>
<reference evidence="2 3" key="1">
    <citation type="submission" date="2015-09" db="EMBL/GenBank/DDBJ databases">
        <title>Draft genome sequence and assembly of Photorhabdus sp. VMG, a bacterial symbiont associated with Heterorhabditis zealandica.</title>
        <authorList>
            <person name="Naidoo S."/>
            <person name="Featherston J."/>
            <person name="Mothupi B."/>
            <person name="Gray V.M."/>
        </authorList>
    </citation>
    <scope>NUCLEOTIDE SEQUENCE [LARGE SCALE GENOMIC DNA]</scope>
    <source>
        <strain evidence="2 3">VMG</strain>
    </source>
</reference>
<name>A0ABR5KDZ5_9GAMM</name>
<feature type="signal peptide" evidence="1">
    <location>
        <begin position="1"/>
        <end position="26"/>
    </location>
</feature>
<accession>A0ABR5KDZ5</accession>
<protein>
    <submittedName>
        <fullName evidence="2">Uncharacterized protein</fullName>
    </submittedName>
</protein>
<evidence type="ECO:0000256" key="1">
    <source>
        <dbReference type="SAM" id="SignalP"/>
    </source>
</evidence>
<gene>
    <name evidence="2" type="ORF">AM629_06285</name>
</gene>
<keyword evidence="3" id="KW-1185">Reference proteome</keyword>
<evidence type="ECO:0000313" key="2">
    <source>
        <dbReference type="EMBL" id="KOY62821.1"/>
    </source>
</evidence>